<accession>A0AC58G2G9</accession>
<keyword evidence="1" id="KW-1185">Reference proteome</keyword>
<evidence type="ECO:0000313" key="1">
    <source>
        <dbReference type="Proteomes" id="UP000000437"/>
    </source>
</evidence>
<protein>
    <submittedName>
        <fullName evidence="2">Protein translocase subunit SecA-like</fullName>
    </submittedName>
</protein>
<name>A0AC58G2G9_DANRE</name>
<proteinExistence type="predicted"/>
<sequence>MESSGKLLSARLLSLLKNGQWDKDDVVKLFKALVEQFNGRNEDFHTWMMKTLHQVEIHKLSVSDLTLNGEIVDDVEDKINKISKSTEEKTLDEILKEIEEQAVIDEQTLAEVKDIVSSVSKCLSASSALQEGIKQRLFQLCKAVEKTMNFPPRLTQMVSWCILVLSESSRLVQVGTGEGKSCIVAMFAAYQVMMGKTPDIISSSPVLAERDCREWLRFYKELNITADVNTNKSNDKELKECYECQVVYGTAQTFASDFLQQCSHRREVRPKREFQCVIVDEVDSLMLDKGLEVVYLNTDVPLMESFNEILAEIWLIINQLKYLDSGEILGPIQSFSQVLSETIHDYEDIDQLVVQAAVDSGIMPLKQMQENKSNVLKQLDNASMVQIVGFLTMFVQYFPEYFFRLYQESSDGTLRKLNEINAAGTIKSQERSLLLLGNGQYRVVHLNEDALVMELGNRIKLSFQTETIKEQNKSPIPNREDLITGKAQIWIENALQATKMTLGHEYILHEDGVVPVDYKCTGVVQNNMRWGEGLQQFLEMKHQTKLSNMSLITNFMSIVGLFKKYNDQIFGITRTLGHQTELDMLKKLYNGMKTCNIPSFRRRKLYELEGLVIPEEDEWIRTVCDAVKHQVFPTVYRGPRAALIICETINRAEMFHMTLAETISKDKLKLYVNNNMNNSTVIDQTVEGGDVIIATNLAGRGTDLKVSKSVNEAGGLFVLQTFLPLNIRVEQQVFGRTARQGSPGSAQLIMCASHFSESVNLVMDVIGSLDDNLLSHLNSLKSTPMPCGDTESLSEEMLIHYLDNQSFQSPEVMVLALTGFLNMNPNPVQKSNLEAVKDARNLLVNVRLSRFLEKDVAKISKEEELFSIYLDIFNSVYEDDVFPDQRDVIVSSLHECWGLWLLMNSSEEKPTEMLKEKLKVDLSSAKQKLFSKQSPSSMVYYYIRSGNSLREKGHLAESIEMYTKALEEDAAGSIIPLYNRAQATIMKKDAGYVTQALADLENADKAIDSYKSQLSRIYSLVKSSSHEPSTEAESLLSKQIQMKCMIIDQLKVNIQEAILKLKRAESRGGNVRLREKHVIFLVEDFLKRTIGQSDMGLADTFALFVKEHFMKRAEIRRGDVNLTEKYAMICTENSMRRSDSRSEDVNLAESLSFVLLDDSVCNSEQNIVELLREYEYIMSLGLDTIFNLDTRFSFSSFVSNKLNLG</sequence>
<dbReference type="Proteomes" id="UP000000437">
    <property type="component" value="Chromosome 7"/>
</dbReference>
<reference evidence="2" key="1">
    <citation type="submission" date="2025-08" db="UniProtKB">
        <authorList>
            <consortium name="RefSeq"/>
        </authorList>
    </citation>
    <scope>IDENTIFICATION</scope>
    <source>
        <strain evidence="2">Tuebingen</strain>
        <tissue evidence="2">Fibroblasts and whole tissue</tissue>
    </source>
</reference>
<dbReference type="RefSeq" id="XP_073763939.1">
    <property type="nucleotide sequence ID" value="XM_073907838.1"/>
</dbReference>
<evidence type="ECO:0000313" key="2">
    <source>
        <dbReference type="RefSeq" id="XP_073763939.1"/>
    </source>
</evidence>
<gene>
    <name evidence="2" type="primary">LOC141375239</name>
</gene>
<organism evidence="1 2">
    <name type="scientific">Danio rerio</name>
    <name type="common">Zebrafish</name>
    <name type="synonym">Brachydanio rerio</name>
    <dbReference type="NCBI Taxonomy" id="7955"/>
    <lineage>
        <taxon>Eukaryota</taxon>
        <taxon>Metazoa</taxon>
        <taxon>Chordata</taxon>
        <taxon>Craniata</taxon>
        <taxon>Vertebrata</taxon>
        <taxon>Euteleostomi</taxon>
        <taxon>Actinopterygii</taxon>
        <taxon>Neopterygii</taxon>
        <taxon>Teleostei</taxon>
        <taxon>Ostariophysi</taxon>
        <taxon>Cypriniformes</taxon>
        <taxon>Danionidae</taxon>
        <taxon>Danioninae</taxon>
        <taxon>Danio</taxon>
    </lineage>
</organism>